<name>A0A0G1V7S9_9BACT</name>
<gene>
    <name evidence="6" type="ORF">UY01_C0039G0003</name>
</gene>
<proteinExistence type="predicted"/>
<evidence type="ECO:0000256" key="4">
    <source>
        <dbReference type="ARBA" id="ARBA00023136"/>
    </source>
</evidence>
<reference evidence="6" key="1">
    <citation type="journal article" date="2015" name="Nature">
        <title>rRNA introns, odd ribosomes, and small enigmatic genomes across a large radiation of phyla.</title>
        <authorList>
            <person name="Brown C.T."/>
            <person name="Hug L.A."/>
            <person name="Thomas B.C."/>
            <person name="Sharon I."/>
            <person name="Castelle C.J."/>
            <person name="Singh A."/>
            <person name="Wilkins M.J."/>
            <person name="Williams K.H."/>
            <person name="Banfield J.F."/>
        </authorList>
    </citation>
    <scope>NUCLEOTIDE SEQUENCE [LARGE SCALE GENOMIC DNA]</scope>
</reference>
<dbReference type="EMBL" id="LCOJ01000039">
    <property type="protein sequence ID" value="KKU74288.1"/>
    <property type="molecule type" value="Genomic_DNA"/>
</dbReference>
<dbReference type="PANTHER" id="PTHR16950">
    <property type="entry name" value="ZINC TRANSPORTER SLC39A7 HISTIDINE-RICH MEMBRANE PROTEIN KE4"/>
    <property type="match status" value="1"/>
</dbReference>
<comment type="caution">
    <text evidence="6">The sequence shown here is derived from an EMBL/GenBank/DDBJ whole genome shotgun (WGS) entry which is preliminary data.</text>
</comment>
<comment type="subcellular location">
    <subcellularLocation>
        <location evidence="1">Membrane</location>
        <topology evidence="1">Multi-pass membrane protein</topology>
    </subcellularLocation>
</comment>
<dbReference type="AlphaFoldDB" id="A0A0G1V7S9"/>
<dbReference type="PANTHER" id="PTHR16950:SF16">
    <property type="entry name" value="ZINC TRANSPORTER ZIP13"/>
    <property type="match status" value="1"/>
</dbReference>
<feature type="transmembrane region" description="Helical" evidence="5">
    <location>
        <begin position="39"/>
        <end position="59"/>
    </location>
</feature>
<dbReference type="Pfam" id="PF02535">
    <property type="entry name" value="Zip"/>
    <property type="match status" value="1"/>
</dbReference>
<evidence type="ECO:0000256" key="1">
    <source>
        <dbReference type="ARBA" id="ARBA00004141"/>
    </source>
</evidence>
<feature type="transmembrane region" description="Helical" evidence="5">
    <location>
        <begin position="65"/>
        <end position="85"/>
    </location>
</feature>
<keyword evidence="4 5" id="KW-0472">Membrane</keyword>
<dbReference type="GO" id="GO:0016020">
    <property type="term" value="C:membrane"/>
    <property type="evidence" value="ECO:0007669"/>
    <property type="project" value="UniProtKB-SubCell"/>
</dbReference>
<dbReference type="Proteomes" id="UP000034879">
    <property type="component" value="Unassembled WGS sequence"/>
</dbReference>
<keyword evidence="3 5" id="KW-1133">Transmembrane helix</keyword>
<organism evidence="6 7">
    <name type="scientific">Candidatus Nomurabacteria bacterium GW2011_GWB1_47_6</name>
    <dbReference type="NCBI Taxonomy" id="1618749"/>
    <lineage>
        <taxon>Bacteria</taxon>
        <taxon>Candidatus Nomuraibacteriota</taxon>
    </lineage>
</organism>
<feature type="transmembrane region" description="Helical" evidence="5">
    <location>
        <begin position="6"/>
        <end position="27"/>
    </location>
</feature>
<evidence type="ECO:0000256" key="2">
    <source>
        <dbReference type="ARBA" id="ARBA00022692"/>
    </source>
</evidence>
<sequence length="180" mass="20214">MIITTYVYALLSVLIVSLVSLIGAFALSIQENILKKYIFMFISLAVGALLGDSFIHLIPEAFESGIGSATVSILIILGIILFFILEKFMHWHHHGEDEAEQGIHPAGQLILLSDGVHNFIDGVSCRLYAQYWEPWPHLFWGKQGNNSRSGFCPSRLGGLFMSRLRTSYRNFTKPKKSNIL</sequence>
<evidence type="ECO:0000313" key="7">
    <source>
        <dbReference type="Proteomes" id="UP000034879"/>
    </source>
</evidence>
<accession>A0A0G1V7S9</accession>
<evidence type="ECO:0000256" key="5">
    <source>
        <dbReference type="SAM" id="Phobius"/>
    </source>
</evidence>
<evidence type="ECO:0000313" key="6">
    <source>
        <dbReference type="EMBL" id="KKU74288.1"/>
    </source>
</evidence>
<dbReference type="GO" id="GO:0046873">
    <property type="term" value="F:metal ion transmembrane transporter activity"/>
    <property type="evidence" value="ECO:0007669"/>
    <property type="project" value="InterPro"/>
</dbReference>
<keyword evidence="2 5" id="KW-0812">Transmembrane</keyword>
<protein>
    <submittedName>
        <fullName evidence="6">Zinc/iron permease</fullName>
    </submittedName>
</protein>
<evidence type="ECO:0000256" key="3">
    <source>
        <dbReference type="ARBA" id="ARBA00022989"/>
    </source>
</evidence>
<dbReference type="InterPro" id="IPR003689">
    <property type="entry name" value="ZIP"/>
</dbReference>